<protein>
    <submittedName>
        <fullName evidence="2">Uncharacterized protein</fullName>
    </submittedName>
</protein>
<comment type="caution">
    <text evidence="2">The sequence shown here is derived from an EMBL/GenBank/DDBJ whole genome shotgun (WGS) entry which is preliminary data.</text>
</comment>
<keyword evidence="1" id="KW-1133">Transmembrane helix</keyword>
<feature type="transmembrane region" description="Helical" evidence="1">
    <location>
        <begin position="92"/>
        <end position="109"/>
    </location>
</feature>
<dbReference type="EMBL" id="VFOS01000001">
    <property type="protein sequence ID" value="TQL64283.1"/>
    <property type="molecule type" value="Genomic_DNA"/>
</dbReference>
<keyword evidence="1" id="KW-0812">Transmembrane</keyword>
<feature type="transmembrane region" description="Helical" evidence="1">
    <location>
        <begin position="67"/>
        <end position="86"/>
    </location>
</feature>
<gene>
    <name evidence="2" type="ORF">FB461_0781</name>
</gene>
<reference evidence="2 3" key="1">
    <citation type="submission" date="2019-06" db="EMBL/GenBank/DDBJ databases">
        <title>Sequencing the genomes of 1000 actinobacteria strains.</title>
        <authorList>
            <person name="Klenk H.-P."/>
        </authorList>
    </citation>
    <scope>NUCLEOTIDE SEQUENCE [LARGE SCALE GENOMIC DNA]</scope>
    <source>
        <strain evidence="2 3">DSM 4813</strain>
    </source>
</reference>
<sequence length="119" mass="13138">MTTLMWLCLAPLAALTGWAVYFAVKHRAVILRQLWLGAAIEGLLIVQLVTGLVLYAQGSASEDVAVWLSYAIVGLLLLPGGAVMAFVERTRFSSIVMAILGASLMVMQWRMTQEWQVIW</sequence>
<dbReference type="AlphaFoldDB" id="A0A542ZV99"/>
<accession>A0A542ZV99</accession>
<proteinExistence type="predicted"/>
<dbReference type="Proteomes" id="UP000315389">
    <property type="component" value="Unassembled WGS sequence"/>
</dbReference>
<evidence type="ECO:0000256" key="1">
    <source>
        <dbReference type="SAM" id="Phobius"/>
    </source>
</evidence>
<evidence type="ECO:0000313" key="2">
    <source>
        <dbReference type="EMBL" id="TQL64283.1"/>
    </source>
</evidence>
<feature type="transmembrane region" description="Helical" evidence="1">
    <location>
        <begin position="35"/>
        <end position="55"/>
    </location>
</feature>
<organism evidence="2 3">
    <name type="scientific">Rarobacter faecitabidus</name>
    <dbReference type="NCBI Taxonomy" id="13243"/>
    <lineage>
        <taxon>Bacteria</taxon>
        <taxon>Bacillati</taxon>
        <taxon>Actinomycetota</taxon>
        <taxon>Actinomycetes</taxon>
        <taxon>Micrococcales</taxon>
        <taxon>Rarobacteraceae</taxon>
        <taxon>Rarobacter</taxon>
    </lineage>
</organism>
<keyword evidence="1" id="KW-0472">Membrane</keyword>
<evidence type="ECO:0000313" key="3">
    <source>
        <dbReference type="Proteomes" id="UP000315389"/>
    </source>
</evidence>
<name>A0A542ZV99_RARFA</name>
<keyword evidence="3" id="KW-1185">Reference proteome</keyword>